<protein>
    <submittedName>
        <fullName evidence="3">Uncharacterized protein</fullName>
    </submittedName>
</protein>
<feature type="region of interest" description="Disordered" evidence="2">
    <location>
        <begin position="203"/>
        <end position="235"/>
    </location>
</feature>
<name>A0A6C0EV27_9ZZZZ</name>
<organism evidence="3">
    <name type="scientific">viral metagenome</name>
    <dbReference type="NCBI Taxonomy" id="1070528"/>
    <lineage>
        <taxon>unclassified sequences</taxon>
        <taxon>metagenomes</taxon>
        <taxon>organismal metagenomes</taxon>
    </lineage>
</organism>
<evidence type="ECO:0000256" key="2">
    <source>
        <dbReference type="SAM" id="MobiDB-lite"/>
    </source>
</evidence>
<reference evidence="3" key="1">
    <citation type="journal article" date="2020" name="Nature">
        <title>Giant virus diversity and host interactions through global metagenomics.</title>
        <authorList>
            <person name="Schulz F."/>
            <person name="Roux S."/>
            <person name="Paez-Espino D."/>
            <person name="Jungbluth S."/>
            <person name="Walsh D.A."/>
            <person name="Denef V.J."/>
            <person name="McMahon K.D."/>
            <person name="Konstantinidis K.T."/>
            <person name="Eloe-Fadrosh E.A."/>
            <person name="Kyrpides N.C."/>
            <person name="Woyke T."/>
        </authorList>
    </citation>
    <scope>NUCLEOTIDE SEQUENCE</scope>
    <source>
        <strain evidence="3">GVMAG-M-3300009161-34</strain>
    </source>
</reference>
<sequence>MSSSNVNATTLRRIVRAGTASSFGSRPGMRRHHWTELELQELSIAYLEHRNQMPLWKIAQMLEFSFASPKPALNAEDKDDDAPITPKTPKASVVTPRTPSVQAITSKLMDCVFLETRGHLGYKNVFPSQLHCQVWEHVKLSQRHREMIAAMKMSAEAAAKTAAAAATNASKKQKLGSSILNVHAREFLYDTVEEYEAAFPPAKRRKIINDNDDDNDDKPTTAPAEPEPEPEQSQGDVFVMSEICEALDEIAQQIEEREQDHQRNNQAIQDSLANIHNHEYQIAMLLTTIHDATAQIETHRQAIAKEMATIESSFAAASAATAAAAAHTQSLGPLTHAANSSFDPNNYQCRQCSQLFDPRNGGFWLIGPNRETGDTFYLCRECTRFMEETTMMTPTATATATATEAIPLTHRIDEYSDDDNCNGDCDCWDSEDDETYYGHGYDHGEECS</sequence>
<feature type="coiled-coil region" evidence="1">
    <location>
        <begin position="240"/>
        <end position="271"/>
    </location>
</feature>
<keyword evidence="1" id="KW-0175">Coiled coil</keyword>
<dbReference type="EMBL" id="MN738956">
    <property type="protein sequence ID" value="QHT33026.1"/>
    <property type="molecule type" value="Genomic_DNA"/>
</dbReference>
<dbReference type="AlphaFoldDB" id="A0A6C0EV27"/>
<feature type="region of interest" description="Disordered" evidence="2">
    <location>
        <begin position="72"/>
        <end position="94"/>
    </location>
</feature>
<proteinExistence type="predicted"/>
<accession>A0A6C0EV27</accession>
<evidence type="ECO:0000313" key="3">
    <source>
        <dbReference type="EMBL" id="QHT33026.1"/>
    </source>
</evidence>
<evidence type="ECO:0000256" key="1">
    <source>
        <dbReference type="SAM" id="Coils"/>
    </source>
</evidence>